<gene>
    <name evidence="2" type="ORF">HAX54_041519</name>
</gene>
<reference evidence="2 3" key="1">
    <citation type="journal article" date="2021" name="BMC Genomics">
        <title>Datura genome reveals duplications of psychoactive alkaloid biosynthetic genes and high mutation rate following tissue culture.</title>
        <authorList>
            <person name="Rajewski A."/>
            <person name="Carter-House D."/>
            <person name="Stajich J."/>
            <person name="Litt A."/>
        </authorList>
    </citation>
    <scope>NUCLEOTIDE SEQUENCE [LARGE SCALE GENOMIC DNA]</scope>
    <source>
        <strain evidence="2">AR-01</strain>
    </source>
</reference>
<sequence>MRSSTGEGEAPTPAVRTPARGRGARHELRRQLRARLGHHHLSQILRLRIYNTSRRGWDQPNLQRDSQPRQFFKIPWLGSLDFWRACYRQGIFLTLQVVHKLEGVQGSRAQPAAVAPHIEILPVLVIAHPTVTRTIMSPEKQKMLG</sequence>
<proteinExistence type="predicted"/>
<dbReference type="EMBL" id="JACEIK010000006">
    <property type="protein sequence ID" value="MCD7446134.1"/>
    <property type="molecule type" value="Genomic_DNA"/>
</dbReference>
<feature type="region of interest" description="Disordered" evidence="1">
    <location>
        <begin position="1"/>
        <end position="26"/>
    </location>
</feature>
<name>A0ABS8RGZ7_DATST</name>
<protein>
    <submittedName>
        <fullName evidence="2">Uncharacterized protein</fullName>
    </submittedName>
</protein>
<organism evidence="2 3">
    <name type="scientific">Datura stramonium</name>
    <name type="common">Jimsonweed</name>
    <name type="synonym">Common thornapple</name>
    <dbReference type="NCBI Taxonomy" id="4076"/>
    <lineage>
        <taxon>Eukaryota</taxon>
        <taxon>Viridiplantae</taxon>
        <taxon>Streptophyta</taxon>
        <taxon>Embryophyta</taxon>
        <taxon>Tracheophyta</taxon>
        <taxon>Spermatophyta</taxon>
        <taxon>Magnoliopsida</taxon>
        <taxon>eudicotyledons</taxon>
        <taxon>Gunneridae</taxon>
        <taxon>Pentapetalae</taxon>
        <taxon>asterids</taxon>
        <taxon>lamiids</taxon>
        <taxon>Solanales</taxon>
        <taxon>Solanaceae</taxon>
        <taxon>Solanoideae</taxon>
        <taxon>Datureae</taxon>
        <taxon>Datura</taxon>
    </lineage>
</organism>
<evidence type="ECO:0000256" key="1">
    <source>
        <dbReference type="SAM" id="MobiDB-lite"/>
    </source>
</evidence>
<comment type="caution">
    <text evidence="2">The sequence shown here is derived from an EMBL/GenBank/DDBJ whole genome shotgun (WGS) entry which is preliminary data.</text>
</comment>
<evidence type="ECO:0000313" key="2">
    <source>
        <dbReference type="EMBL" id="MCD7446134.1"/>
    </source>
</evidence>
<accession>A0ABS8RGZ7</accession>
<dbReference type="Proteomes" id="UP000823775">
    <property type="component" value="Unassembled WGS sequence"/>
</dbReference>
<keyword evidence="3" id="KW-1185">Reference proteome</keyword>
<evidence type="ECO:0000313" key="3">
    <source>
        <dbReference type="Proteomes" id="UP000823775"/>
    </source>
</evidence>